<evidence type="ECO:0000313" key="5">
    <source>
        <dbReference type="Proteomes" id="UP000182015"/>
    </source>
</evidence>
<dbReference type="EMBL" id="LZDD01000003">
    <property type="protein sequence ID" value="OJF71319.1"/>
    <property type="molecule type" value="Genomic_DNA"/>
</dbReference>
<dbReference type="Pfam" id="PF13800">
    <property type="entry name" value="Sigma_reg_N"/>
    <property type="match status" value="1"/>
</dbReference>
<dbReference type="Proteomes" id="UP000182015">
    <property type="component" value="Unassembled WGS sequence"/>
</dbReference>
<reference evidence="5" key="1">
    <citation type="submission" date="2016-06" db="EMBL/GenBank/DDBJ databases">
        <authorList>
            <person name="de Vries S.P.W."/>
            <person name="Hadjirin N.F."/>
            <person name="Lay E.M."/>
            <person name="Zadoks R.N."/>
            <person name="Peacock S.J."/>
            <person name="Parkhill J."/>
            <person name="Grant A.J."/>
            <person name="Mcdougall S."/>
            <person name="Holmes M.A."/>
        </authorList>
    </citation>
    <scope>NUCLEOTIDE SEQUENCE [LARGE SCALE GENOMIC DNA]</scope>
    <source>
        <strain evidence="5">NZ1587</strain>
    </source>
</reference>
<evidence type="ECO:0000256" key="1">
    <source>
        <dbReference type="SAM" id="Phobius"/>
    </source>
</evidence>
<sequence length="310" mass="35281">MKSNDSLALLAKKRRRKTFLMTIVFSLLATLFLFGLCFKLLSNMTAKNGQKVYNDYQQLAEIAYPNISYDSLYYYPSGQFTGKVHADRYKDIDGVPVFYSPYEANYSLLGHYGAGAGDAFSVNNLLYDRGSRQKVPQFYNTNVKFTKHEVKTKPSQDLEKVSQMSNQLIEVAITFDKPYSYKEIKSLMPKNLKQNWLWIGTNSTLDSSQWSTSYQFGTAPENLPRLIENMKVVSKSGASVTINDVDIYDDLKTYIKESKSSQHSNDLKFSGIILTGKAENFQALNQEKWVYASSIGTAIPNQPYYQLDVE</sequence>
<keyword evidence="1" id="KW-0812">Transmembrane</keyword>
<feature type="domain" description="Sigma factor regulator C-terminal" evidence="2">
    <location>
        <begin position="163"/>
        <end position="296"/>
    </location>
</feature>
<feature type="transmembrane region" description="Helical" evidence="1">
    <location>
        <begin position="20"/>
        <end position="41"/>
    </location>
</feature>
<keyword evidence="1" id="KW-0472">Membrane</keyword>
<evidence type="ECO:0000259" key="3">
    <source>
        <dbReference type="Pfam" id="PF13800"/>
    </source>
</evidence>
<proteinExistence type="predicted"/>
<evidence type="ECO:0008006" key="6">
    <source>
        <dbReference type="Google" id="ProtNLM"/>
    </source>
</evidence>
<comment type="caution">
    <text evidence="4">The sequence shown here is derived from an EMBL/GenBank/DDBJ whole genome shotgun (WGS) entry which is preliminary data.</text>
</comment>
<evidence type="ECO:0000313" key="4">
    <source>
        <dbReference type="EMBL" id="OJF71319.1"/>
    </source>
</evidence>
<dbReference type="InterPro" id="IPR029101">
    <property type="entry name" value="Sigma_reg_N"/>
</dbReference>
<name>A0A1L8MKQ2_9STRE</name>
<keyword evidence="5" id="KW-1185">Reference proteome</keyword>
<dbReference type="AlphaFoldDB" id="A0A1L8MKQ2"/>
<dbReference type="Pfam" id="PF13791">
    <property type="entry name" value="Sigma_reg_C"/>
    <property type="match status" value="1"/>
</dbReference>
<protein>
    <recommendedName>
        <fullName evidence="6">Sigma factor regulator C-terminal domain-containing protein</fullName>
    </recommendedName>
</protein>
<dbReference type="InterPro" id="IPR025672">
    <property type="entry name" value="Sigma_reg_C_dom"/>
</dbReference>
<gene>
    <name evidence="4" type="ORF">A9Q68_08980</name>
</gene>
<keyword evidence="1" id="KW-1133">Transmembrane helix</keyword>
<evidence type="ECO:0000259" key="2">
    <source>
        <dbReference type="Pfam" id="PF13791"/>
    </source>
</evidence>
<organism evidence="4 5">
    <name type="scientific">Streptococcus bovimastitidis</name>
    <dbReference type="NCBI Taxonomy" id="1856638"/>
    <lineage>
        <taxon>Bacteria</taxon>
        <taxon>Bacillati</taxon>
        <taxon>Bacillota</taxon>
        <taxon>Bacilli</taxon>
        <taxon>Lactobacillales</taxon>
        <taxon>Streptococcaceae</taxon>
        <taxon>Streptococcus</taxon>
    </lineage>
</organism>
<dbReference type="STRING" id="1856638.A9Q68_08980"/>
<feature type="domain" description="Sigma factor regulator N-terminal" evidence="3">
    <location>
        <begin position="11"/>
        <end position="96"/>
    </location>
</feature>
<accession>A0A1L8MKQ2</accession>